<dbReference type="Gene3D" id="3.40.50.1820">
    <property type="entry name" value="alpha/beta hydrolase"/>
    <property type="match status" value="1"/>
</dbReference>
<dbReference type="SUPFAM" id="SSF53474">
    <property type="entry name" value="alpha/beta-Hydrolases"/>
    <property type="match status" value="1"/>
</dbReference>
<dbReference type="Proteomes" id="UP000217257">
    <property type="component" value="Chromosome"/>
</dbReference>
<evidence type="ECO:0000313" key="3">
    <source>
        <dbReference type="Proteomes" id="UP000217257"/>
    </source>
</evidence>
<dbReference type="GO" id="GO:0016787">
    <property type="term" value="F:hydrolase activity"/>
    <property type="evidence" value="ECO:0007669"/>
    <property type="project" value="UniProtKB-KW"/>
</dbReference>
<dbReference type="InterPro" id="IPR029058">
    <property type="entry name" value="AB_hydrolase_fold"/>
</dbReference>
<accession>A0A250J1S6</accession>
<gene>
    <name evidence="2" type="ORF">CYFUS_002763</name>
</gene>
<evidence type="ECO:0000259" key="1">
    <source>
        <dbReference type="Pfam" id="PF12697"/>
    </source>
</evidence>
<sequence length="246" mass="26441">MRLETTLVGNGPRRIGLVHGLGVDSSTWEPFIEQLRAAGEVTVFAPDLRGHGRSPRSDSWGLAEFADDLVETLPHDLDVVVGHSLGGAVLAAAVERLRPGHAVYLDPGFQLGLPTSGLWGRLFWAAPALTLGVAALITARSNAAARKGYPERTQRLIADATARFDKRMATSVFRDIAFHPVVAARPLVPSTVVLSADSKAVLPEALATALTGFGWDVRRLPHLRHDMQLQDPAATFALLRDVLLGE</sequence>
<dbReference type="InterPro" id="IPR000073">
    <property type="entry name" value="AB_hydrolase_1"/>
</dbReference>
<dbReference type="InterPro" id="IPR050228">
    <property type="entry name" value="Carboxylesterase_BioH"/>
</dbReference>
<reference evidence="2 3" key="1">
    <citation type="submission" date="2017-06" db="EMBL/GenBank/DDBJ databases">
        <title>Sequencing and comparative analysis of myxobacterial genomes.</title>
        <authorList>
            <person name="Rupp O."/>
            <person name="Goesmann A."/>
            <person name="Sogaard-Andersen L."/>
        </authorList>
    </citation>
    <scope>NUCLEOTIDE SEQUENCE [LARGE SCALE GENOMIC DNA]</scope>
    <source>
        <strain evidence="2 3">DSM 52655</strain>
    </source>
</reference>
<dbReference type="PANTHER" id="PTHR43194:SF5">
    <property type="entry name" value="PIMELOYL-[ACYL-CARRIER PROTEIN] METHYL ESTER ESTERASE"/>
    <property type="match status" value="1"/>
</dbReference>
<dbReference type="RefSeq" id="WP_232537552.1">
    <property type="nucleotide sequence ID" value="NZ_CP022098.1"/>
</dbReference>
<dbReference type="Pfam" id="PF12697">
    <property type="entry name" value="Abhydrolase_6"/>
    <property type="match status" value="1"/>
</dbReference>
<keyword evidence="2" id="KW-0378">Hydrolase</keyword>
<organism evidence="2 3">
    <name type="scientific">Cystobacter fuscus</name>
    <dbReference type="NCBI Taxonomy" id="43"/>
    <lineage>
        <taxon>Bacteria</taxon>
        <taxon>Pseudomonadati</taxon>
        <taxon>Myxococcota</taxon>
        <taxon>Myxococcia</taxon>
        <taxon>Myxococcales</taxon>
        <taxon>Cystobacterineae</taxon>
        <taxon>Archangiaceae</taxon>
        <taxon>Cystobacter</taxon>
    </lineage>
</organism>
<dbReference type="KEGG" id="cfus:CYFUS_002763"/>
<feature type="domain" description="AB hydrolase-1" evidence="1">
    <location>
        <begin position="17"/>
        <end position="237"/>
    </location>
</feature>
<dbReference type="PANTHER" id="PTHR43194">
    <property type="entry name" value="HYDROLASE ALPHA/BETA FOLD FAMILY"/>
    <property type="match status" value="1"/>
</dbReference>
<dbReference type="AlphaFoldDB" id="A0A250J1S6"/>
<proteinExistence type="predicted"/>
<dbReference type="EMBL" id="CP022098">
    <property type="protein sequence ID" value="ATB37341.1"/>
    <property type="molecule type" value="Genomic_DNA"/>
</dbReference>
<protein>
    <submittedName>
        <fullName evidence="2">Hydrolase</fullName>
    </submittedName>
</protein>
<name>A0A250J1S6_9BACT</name>
<evidence type="ECO:0000313" key="2">
    <source>
        <dbReference type="EMBL" id="ATB37341.1"/>
    </source>
</evidence>